<keyword evidence="2" id="KW-0472">Membrane</keyword>
<feature type="transmembrane region" description="Helical" evidence="2">
    <location>
        <begin position="324"/>
        <end position="345"/>
    </location>
</feature>
<name>A0A1G4YJ63_9ACTN</name>
<feature type="transmembrane region" description="Helical" evidence="2">
    <location>
        <begin position="159"/>
        <end position="178"/>
    </location>
</feature>
<feature type="transmembrane region" description="Helical" evidence="2">
    <location>
        <begin position="351"/>
        <end position="370"/>
    </location>
</feature>
<dbReference type="Pfam" id="PF02517">
    <property type="entry name" value="Rce1-like"/>
    <property type="match status" value="1"/>
</dbReference>
<feature type="region of interest" description="Disordered" evidence="1">
    <location>
        <begin position="400"/>
        <end position="425"/>
    </location>
</feature>
<keyword evidence="2" id="KW-1133">Transmembrane helix</keyword>
<dbReference type="AlphaFoldDB" id="A0A1G4YJ63"/>
<evidence type="ECO:0000313" key="5">
    <source>
        <dbReference type="Proteomes" id="UP000198981"/>
    </source>
</evidence>
<dbReference type="STRING" id="1960309.SAMN03159343_2865"/>
<feature type="transmembrane region" description="Helical" evidence="2">
    <location>
        <begin position="113"/>
        <end position="139"/>
    </location>
</feature>
<feature type="transmembrane region" description="Helical" evidence="2">
    <location>
        <begin position="270"/>
        <end position="287"/>
    </location>
</feature>
<reference evidence="5" key="1">
    <citation type="submission" date="2016-10" db="EMBL/GenBank/DDBJ databases">
        <authorList>
            <person name="Varghese N."/>
            <person name="Submissions S."/>
        </authorList>
    </citation>
    <scope>NUCLEOTIDE SEQUENCE [LARGE SCALE GENOMIC DNA]</scope>
    <source>
        <strain evidence="5">DSM 45722</strain>
    </source>
</reference>
<gene>
    <name evidence="4" type="ORF">SAMN03159343_2865</name>
</gene>
<feature type="transmembrane region" description="Helical" evidence="2">
    <location>
        <begin position="198"/>
        <end position="219"/>
    </location>
</feature>
<protein>
    <recommendedName>
        <fullName evidence="3">CAAX prenyl protease 2/Lysostaphin resistance protein A-like domain-containing protein</fullName>
    </recommendedName>
</protein>
<feature type="domain" description="CAAX prenyl protease 2/Lysostaphin resistance protein A-like" evidence="3">
    <location>
        <begin position="234"/>
        <end position="329"/>
    </location>
</feature>
<dbReference type="OrthoDB" id="2680086at2"/>
<proteinExistence type="predicted"/>
<dbReference type="GO" id="GO:0080120">
    <property type="term" value="P:CAAX-box protein maturation"/>
    <property type="evidence" value="ECO:0007669"/>
    <property type="project" value="UniProtKB-ARBA"/>
</dbReference>
<evidence type="ECO:0000256" key="2">
    <source>
        <dbReference type="SAM" id="Phobius"/>
    </source>
</evidence>
<dbReference type="InterPro" id="IPR003675">
    <property type="entry name" value="Rce1/LyrA-like_dom"/>
</dbReference>
<evidence type="ECO:0000259" key="3">
    <source>
        <dbReference type="Pfam" id="PF02517"/>
    </source>
</evidence>
<dbReference type="EMBL" id="FMUH01000004">
    <property type="protein sequence ID" value="SCX52848.1"/>
    <property type="molecule type" value="Genomic_DNA"/>
</dbReference>
<feature type="region of interest" description="Disordered" evidence="1">
    <location>
        <begin position="69"/>
        <end position="89"/>
    </location>
</feature>
<evidence type="ECO:0000313" key="4">
    <source>
        <dbReference type="EMBL" id="SCX52848.1"/>
    </source>
</evidence>
<keyword evidence="2" id="KW-0812">Transmembrane</keyword>
<feature type="region of interest" description="Disordered" evidence="1">
    <location>
        <begin position="1"/>
        <end position="45"/>
    </location>
</feature>
<dbReference type="Proteomes" id="UP000198981">
    <property type="component" value="Unassembled WGS sequence"/>
</dbReference>
<accession>A0A1G4YJ63</accession>
<keyword evidence="5" id="KW-1185">Reference proteome</keyword>
<organism evidence="4 5">
    <name type="scientific">Klenkia marina</name>
    <dbReference type="NCBI Taxonomy" id="1960309"/>
    <lineage>
        <taxon>Bacteria</taxon>
        <taxon>Bacillati</taxon>
        <taxon>Actinomycetota</taxon>
        <taxon>Actinomycetes</taxon>
        <taxon>Geodermatophilales</taxon>
        <taxon>Geodermatophilaceae</taxon>
        <taxon>Klenkia</taxon>
    </lineage>
</organism>
<evidence type="ECO:0000256" key="1">
    <source>
        <dbReference type="SAM" id="MobiDB-lite"/>
    </source>
</evidence>
<feature type="transmembrane region" description="Helical" evidence="2">
    <location>
        <begin position="231"/>
        <end position="249"/>
    </location>
</feature>
<sequence length="425" mass="43841">MTGGGPGWAGDRSQGGWSYAGPPVTRPAAPGEQAPRGWVLSPGTVPPPSAGAPAGALLPGVLPPGALPPGALPPGPPLAPGRPVTPPGAAPFDTPQPYAWLMRARDWAWWRPLLGLLMFAVLYAVAAVLVVFAVAVTGVVPVADLLDLTDPGVLLMTNASLIVAIPIVWASWAVAHGLGRGWSGSVLGGIRWRLLVPLTWRALATIGVGVAATIGISLTDGPVSVTGPDGSYVWLLVVVLLTTPLQSAAEEFVFRGYLSQTIAAWFRTERTGAVVAAVLTAALFSAAHAPPDWLTFLDRFLFGLAASWVTRLTGGLEAAIVLHAVNNVVVFVLAGALGGGVATALPSFGTALLVVLLDVVVMGAYVAVVARARGTLRPELVSPAVDLRHPPTAWRPSWVPTPWGSRSAPPVAPQPDARWSREGGA</sequence>
<dbReference type="RefSeq" id="WP_133379169.1">
    <property type="nucleotide sequence ID" value="NZ_FMUH01000004.1"/>
</dbReference>
<dbReference type="GO" id="GO:0004175">
    <property type="term" value="F:endopeptidase activity"/>
    <property type="evidence" value="ECO:0007669"/>
    <property type="project" value="UniProtKB-ARBA"/>
</dbReference>